<gene>
    <name evidence="1" type="ORF">KVG91_05805</name>
</gene>
<evidence type="ECO:0000313" key="2">
    <source>
        <dbReference type="Proteomes" id="UP001048976"/>
    </source>
</evidence>
<proteinExistence type="predicted"/>
<accession>A0ABS6NV71</accession>
<sequence>MQFDPEMSYELYYDVDLLGVVRKGVYYEGPDAWEAGEIRDGAFYYNGRAAGTVEGLIVTRTDPKPVTALKLVPLAG</sequence>
<organism evidence="1 2">
    <name type="scientific">Pseudomonas azadiae</name>
    <dbReference type="NCBI Taxonomy" id="2843612"/>
    <lineage>
        <taxon>Bacteria</taxon>
        <taxon>Pseudomonadati</taxon>
        <taxon>Pseudomonadota</taxon>
        <taxon>Gammaproteobacteria</taxon>
        <taxon>Pseudomonadales</taxon>
        <taxon>Pseudomonadaceae</taxon>
        <taxon>Pseudomonas</taxon>
    </lineage>
</organism>
<name>A0ABS6NV71_9PSED</name>
<evidence type="ECO:0000313" key="1">
    <source>
        <dbReference type="EMBL" id="MBV4452114.1"/>
    </source>
</evidence>
<dbReference type="RefSeq" id="WP_169374822.1">
    <property type="nucleotide sequence ID" value="NZ_JAHSTY010000001.1"/>
</dbReference>
<keyword evidence="2" id="KW-1185">Reference proteome</keyword>
<dbReference type="Proteomes" id="UP001048976">
    <property type="component" value="Unassembled WGS sequence"/>
</dbReference>
<reference evidence="1" key="1">
    <citation type="submission" date="2021-06" db="EMBL/GenBank/DDBJ databases">
        <title>Updating the genus Pseudomonas: Description of 43 new species and partition of the Pseudomonas putida group.</title>
        <authorList>
            <person name="Girard L."/>
            <person name="Lood C."/>
            <person name="Vandamme P."/>
            <person name="Rokni-Zadeh H."/>
            <person name="Van Noort V."/>
            <person name="Hofte M."/>
            <person name="Lavigne R."/>
            <person name="De Mot R."/>
        </authorList>
    </citation>
    <scope>NUCLEOTIDE SEQUENCE</scope>
    <source>
        <strain evidence="1">SWRI103</strain>
    </source>
</reference>
<protein>
    <submittedName>
        <fullName evidence="1">Uncharacterized protein</fullName>
    </submittedName>
</protein>
<dbReference type="EMBL" id="JAHSTY010000001">
    <property type="protein sequence ID" value="MBV4452114.1"/>
    <property type="molecule type" value="Genomic_DNA"/>
</dbReference>
<comment type="caution">
    <text evidence="1">The sequence shown here is derived from an EMBL/GenBank/DDBJ whole genome shotgun (WGS) entry which is preliminary data.</text>
</comment>